<reference evidence="3 4" key="1">
    <citation type="submission" date="2016-10" db="EMBL/GenBank/DDBJ databases">
        <authorList>
            <person name="de Groot N.N."/>
        </authorList>
    </citation>
    <scope>NUCLEOTIDE SEQUENCE [LARGE SCALE GENOMIC DNA]</scope>
    <source>
        <strain evidence="3 4">DSM 19706</strain>
    </source>
</reference>
<dbReference type="Proteomes" id="UP000199308">
    <property type="component" value="Unassembled WGS sequence"/>
</dbReference>
<dbReference type="InterPro" id="IPR018712">
    <property type="entry name" value="Tle1-like_cat"/>
</dbReference>
<sequence>MAKRIVICCDGTWNRPERLNKNDHPTNVLKFARAISPEDSHGNKQVVFYDWGIGSYHNKLLGGAIGAGLDKNIKDAYRFLVHNYSEGDEIFLFGFSRGAYTVRSLCGMLNNCGILKSVHGNKIEQAFELYKTKKYKPSSDYAKQWRSQYAIAVDSKVDFVGVFDTVGAMGLPFTIFGLIDDKDLFYDRKLGGNIKVARHALSLDELRSDFEPTVWLPREGVDLQQVWFTGSHSDIGGGYAPDKDDSVLSDIPMRWMQSQANAHGLQFDPYLTNVSSNTFASIHNEYKGKFKLMGKLVREIPAQHKIPTSIHASVFERMQQSDYNNESVQKYKQRYGDLPPIAEDEPSQ</sequence>
<proteinExistence type="predicted"/>
<keyword evidence="3" id="KW-0378">Hydrolase</keyword>
<dbReference type="GO" id="GO:0016787">
    <property type="term" value="F:hydrolase activity"/>
    <property type="evidence" value="ECO:0007669"/>
    <property type="project" value="UniProtKB-KW"/>
</dbReference>
<keyword evidence="4" id="KW-1185">Reference proteome</keyword>
<feature type="domain" description="T6SS Phospholipase effector Tle1-like catalytic" evidence="2">
    <location>
        <begin position="3"/>
        <end position="258"/>
    </location>
</feature>
<dbReference type="EMBL" id="FOHK01000007">
    <property type="protein sequence ID" value="SET40909.1"/>
    <property type="molecule type" value="Genomic_DNA"/>
</dbReference>
<gene>
    <name evidence="3" type="ORF">SAMN05660429_01754</name>
</gene>
<dbReference type="AlphaFoldDB" id="A0A1I0E7E2"/>
<feature type="region of interest" description="Disordered" evidence="1">
    <location>
        <begin position="326"/>
        <end position="348"/>
    </location>
</feature>
<evidence type="ECO:0000313" key="4">
    <source>
        <dbReference type="Proteomes" id="UP000199308"/>
    </source>
</evidence>
<dbReference type="Pfam" id="PF09994">
    <property type="entry name" value="T6SS_Tle1-like_cat"/>
    <property type="match status" value="1"/>
</dbReference>
<evidence type="ECO:0000256" key="1">
    <source>
        <dbReference type="SAM" id="MobiDB-lite"/>
    </source>
</evidence>
<dbReference type="PANTHER" id="PTHR33840">
    <property type="match status" value="1"/>
</dbReference>
<evidence type="ECO:0000259" key="2">
    <source>
        <dbReference type="Pfam" id="PF09994"/>
    </source>
</evidence>
<protein>
    <submittedName>
        <fullName evidence="3">Uncharacterized alpha/beta hydrolase domain</fullName>
    </submittedName>
</protein>
<evidence type="ECO:0000313" key="3">
    <source>
        <dbReference type="EMBL" id="SET40909.1"/>
    </source>
</evidence>
<accession>A0A1I0E7E2</accession>
<dbReference type="OrthoDB" id="4378831at2"/>
<organism evidence="3 4">
    <name type="scientific">Thalassotalea agarivorans</name>
    <name type="common">Thalassomonas agarivorans</name>
    <dbReference type="NCBI Taxonomy" id="349064"/>
    <lineage>
        <taxon>Bacteria</taxon>
        <taxon>Pseudomonadati</taxon>
        <taxon>Pseudomonadota</taxon>
        <taxon>Gammaproteobacteria</taxon>
        <taxon>Alteromonadales</taxon>
        <taxon>Colwelliaceae</taxon>
        <taxon>Thalassotalea</taxon>
    </lineage>
</organism>
<dbReference type="RefSeq" id="WP_093329329.1">
    <property type="nucleotide sequence ID" value="NZ_AP027363.1"/>
</dbReference>
<name>A0A1I0E7E2_THASX</name>
<dbReference type="STRING" id="349064.SAMN05660429_01754"/>
<dbReference type="PANTHER" id="PTHR33840:SF1">
    <property type="entry name" value="TLE1 PHOSPHOLIPASE DOMAIN-CONTAINING PROTEIN"/>
    <property type="match status" value="1"/>
</dbReference>